<proteinExistence type="inferred from homology"/>
<dbReference type="OMA" id="TSMQEVC"/>
<keyword evidence="5 8" id="KW-0963">Cytoplasm</keyword>
<reference evidence="9" key="1">
    <citation type="submission" date="2025-08" db="UniProtKB">
        <authorList>
            <consortium name="Ensembl"/>
        </authorList>
    </citation>
    <scope>IDENTIFICATION</scope>
</reference>
<dbReference type="Pfam" id="PF00996">
    <property type="entry name" value="GDI"/>
    <property type="match status" value="1"/>
</dbReference>
<evidence type="ECO:0000313" key="10">
    <source>
        <dbReference type="Proteomes" id="UP000264820"/>
    </source>
</evidence>
<evidence type="ECO:0000256" key="6">
    <source>
        <dbReference type="ARBA" id="ARBA00023034"/>
    </source>
</evidence>
<evidence type="ECO:0000256" key="1">
    <source>
        <dbReference type="ARBA" id="ARBA00004496"/>
    </source>
</evidence>
<evidence type="ECO:0000313" key="9">
    <source>
        <dbReference type="Ensembl" id="ENSHCOP00000004751.1"/>
    </source>
</evidence>
<dbReference type="Gene3D" id="1.10.405.10">
    <property type="entry name" value="Guanine Nucleotide Dissociation Inhibitor, domain 1"/>
    <property type="match status" value="1"/>
</dbReference>
<keyword evidence="6" id="KW-0333">Golgi apparatus</keyword>
<evidence type="ECO:0000256" key="2">
    <source>
        <dbReference type="ARBA" id="ARBA00004601"/>
    </source>
</evidence>
<dbReference type="GO" id="GO:0016192">
    <property type="term" value="P:vesicle-mediated transport"/>
    <property type="evidence" value="ECO:0007669"/>
    <property type="project" value="TreeGrafter"/>
</dbReference>
<comment type="function">
    <text evidence="8">Regulates the GDP/GTP exchange reaction of most RAB proteins by inhibiting the dissociation of GDP from them, and the subsequent binding of GTP.</text>
</comment>
<dbReference type="AlphaFoldDB" id="A0A3Q2XWJ9"/>
<dbReference type="PRINTS" id="PR00891">
    <property type="entry name" value="RABGDIREP"/>
</dbReference>
<dbReference type="FunFam" id="3.50.50.60:FF:000158">
    <property type="entry name" value="Rab GDP dissociation inhibitor"/>
    <property type="match status" value="1"/>
</dbReference>
<accession>A0A3Q2XWJ9</accession>
<reference evidence="9" key="2">
    <citation type="submission" date="2025-09" db="UniProtKB">
        <authorList>
            <consortium name="Ensembl"/>
        </authorList>
    </citation>
    <scope>IDENTIFICATION</scope>
</reference>
<dbReference type="GO" id="GO:0015031">
    <property type="term" value="P:protein transport"/>
    <property type="evidence" value="ECO:0007669"/>
    <property type="project" value="InterPro"/>
</dbReference>
<dbReference type="SUPFAM" id="SSF51905">
    <property type="entry name" value="FAD/NAD(P)-binding domain"/>
    <property type="match status" value="1"/>
</dbReference>
<protein>
    <recommendedName>
        <fullName evidence="8">Rab GDP dissociation inhibitor</fullName>
    </recommendedName>
</protein>
<dbReference type="Gene3D" id="3.50.50.60">
    <property type="entry name" value="FAD/NAD(P)-binding domain"/>
    <property type="match status" value="1"/>
</dbReference>
<comment type="subcellular location">
    <subcellularLocation>
        <location evidence="1 8">Cytoplasm</location>
    </subcellularLocation>
    <subcellularLocation>
        <location evidence="2">Golgi apparatus</location>
        <location evidence="2">trans-Golgi network</location>
    </subcellularLocation>
</comment>
<dbReference type="GO" id="GO:0005794">
    <property type="term" value="C:Golgi apparatus"/>
    <property type="evidence" value="ECO:0007669"/>
    <property type="project" value="UniProtKB-SubCell"/>
</dbReference>
<dbReference type="InterPro" id="IPR018203">
    <property type="entry name" value="GDP_dissociation_inhibitor"/>
</dbReference>
<dbReference type="Ensembl" id="ENSHCOT00000006526.1">
    <property type="protein sequence ID" value="ENSHCOP00000004751.1"/>
    <property type="gene ID" value="ENSHCOG00000006277.1"/>
</dbReference>
<sequence length="238" mass="27189">MQEYDIIVLGTGLKECVLSGLLSLNGKKVLHIDKNAYCGGESASISPLEELYRRFKLPCPVTSSVRGKEWNVDLIPKFFLANGDLVKMLVLTDVTRYLDFRVVEGNYVYKAGKLHKVPATEEETHTSDLMGMFDKRRYRKLLLFVQNFDVRKPRTHQDIDPDQTTTRDLFCHFDLGLDVVEFIGHAIALHSSESYLDQPCVETIKRIRLYAESLARHNTSPYLYPVFGLAELPQGFAR</sequence>
<dbReference type="GO" id="GO:0005096">
    <property type="term" value="F:GTPase activator activity"/>
    <property type="evidence" value="ECO:0007669"/>
    <property type="project" value="UniProtKB-KW"/>
</dbReference>
<dbReference type="InterPro" id="IPR000806">
    <property type="entry name" value="RabGDI"/>
</dbReference>
<dbReference type="GO" id="GO:0005093">
    <property type="term" value="F:Rab GDP-dissociation inhibitor activity"/>
    <property type="evidence" value="ECO:0007669"/>
    <property type="project" value="InterPro"/>
</dbReference>
<organism evidence="9 10">
    <name type="scientific">Hippocampus comes</name>
    <name type="common">Tiger tail seahorse</name>
    <dbReference type="NCBI Taxonomy" id="109280"/>
    <lineage>
        <taxon>Eukaryota</taxon>
        <taxon>Metazoa</taxon>
        <taxon>Chordata</taxon>
        <taxon>Craniata</taxon>
        <taxon>Vertebrata</taxon>
        <taxon>Euteleostomi</taxon>
        <taxon>Actinopterygii</taxon>
        <taxon>Neopterygii</taxon>
        <taxon>Teleostei</taxon>
        <taxon>Neoteleostei</taxon>
        <taxon>Acanthomorphata</taxon>
        <taxon>Syngnathiaria</taxon>
        <taxon>Syngnathiformes</taxon>
        <taxon>Syngnathoidei</taxon>
        <taxon>Syngnathidae</taxon>
        <taxon>Hippocampus</taxon>
    </lineage>
</organism>
<evidence type="ECO:0000256" key="3">
    <source>
        <dbReference type="ARBA" id="ARBA00005593"/>
    </source>
</evidence>
<keyword evidence="4 8" id="KW-0343">GTPase activation</keyword>
<evidence type="ECO:0000256" key="4">
    <source>
        <dbReference type="ARBA" id="ARBA00022468"/>
    </source>
</evidence>
<keyword evidence="10" id="KW-1185">Reference proteome</keyword>
<evidence type="ECO:0000256" key="8">
    <source>
        <dbReference type="RuleBase" id="RU363124"/>
    </source>
</evidence>
<dbReference type="PANTHER" id="PTHR11787:SF3">
    <property type="entry name" value="RAB GDP DISSOCIATION INHIBITOR ALPHA"/>
    <property type="match status" value="1"/>
</dbReference>
<dbReference type="FunFam" id="1.10.405.10:FF:000001">
    <property type="entry name" value="Rab GDP dissociation inhibitor"/>
    <property type="match status" value="1"/>
</dbReference>
<evidence type="ECO:0000256" key="5">
    <source>
        <dbReference type="ARBA" id="ARBA00022490"/>
    </source>
</evidence>
<comment type="similarity">
    <text evidence="3 8">Belongs to the Rab GDI family.</text>
</comment>
<name>A0A3Q2XWJ9_HIPCM</name>
<dbReference type="Gene3D" id="3.30.519.10">
    <property type="entry name" value="Guanine Nucleotide Dissociation Inhibitor, domain 2"/>
    <property type="match status" value="1"/>
</dbReference>
<dbReference type="PRINTS" id="PR00892">
    <property type="entry name" value="RABGDI"/>
</dbReference>
<dbReference type="GO" id="GO:0007264">
    <property type="term" value="P:small GTPase-mediated signal transduction"/>
    <property type="evidence" value="ECO:0007669"/>
    <property type="project" value="InterPro"/>
</dbReference>
<evidence type="ECO:0000256" key="7">
    <source>
        <dbReference type="ARBA" id="ARBA00037119"/>
    </source>
</evidence>
<comment type="function">
    <text evidence="7">Regulates the GDP/GTP exchange reaction of most Rab proteins by inhibiting the dissociation of GDP from them, and the subsequent binding of GTP to them. Promotes the dissociation of GDP-bound Rab proteins from the membrane and inhibits their activation. Promotes the dissociation of RAB1A, RAB3A, RAB5A and RAB10 from membranes.</text>
</comment>
<dbReference type="STRING" id="109280.ENSHCOP00000004751"/>
<dbReference type="GeneTree" id="ENSGT00950000182994"/>
<dbReference type="PANTHER" id="PTHR11787">
    <property type="entry name" value="RAB GDP-DISSOCIATION INHIBITOR"/>
    <property type="match status" value="1"/>
</dbReference>
<dbReference type="Proteomes" id="UP000264820">
    <property type="component" value="Unplaced"/>
</dbReference>
<dbReference type="InterPro" id="IPR036188">
    <property type="entry name" value="FAD/NAD-bd_sf"/>
</dbReference>